<evidence type="ECO:0000313" key="4">
    <source>
        <dbReference type="Proteomes" id="UP000482634"/>
    </source>
</evidence>
<dbReference type="Proteomes" id="UP000482634">
    <property type="component" value="Unassembled WGS sequence"/>
</dbReference>
<accession>A0A6B3NSN9</accession>
<comment type="caution">
    <text evidence="2">The sequence shown here is derived from an EMBL/GenBank/DDBJ whole genome shotgun (WGS) entry which is preliminary data.</text>
</comment>
<protein>
    <recommendedName>
        <fullName evidence="5">Lipoprotein</fullName>
    </recommendedName>
</protein>
<dbReference type="Pfam" id="PF09694">
    <property type="entry name" value="Gcw_chp"/>
    <property type="match status" value="1"/>
</dbReference>
<name>A0A6B3NSN9_9PSED</name>
<gene>
    <name evidence="1" type="ORF">G3435_08850</name>
    <name evidence="2" type="ORF">G3436_23355</name>
</gene>
<dbReference type="EMBL" id="JAAHBV010000175">
    <property type="protein sequence ID" value="NER60063.1"/>
    <property type="molecule type" value="Genomic_DNA"/>
</dbReference>
<dbReference type="RefSeq" id="WP_163950030.1">
    <property type="nucleotide sequence ID" value="NZ_JAAHBU010000422.1"/>
</dbReference>
<accession>A0A6M0CUI0</accession>
<dbReference type="InterPro" id="IPR010239">
    <property type="entry name" value="CHP02001"/>
</dbReference>
<dbReference type="AlphaFoldDB" id="A0A6B3NSN9"/>
<evidence type="ECO:0000313" key="3">
    <source>
        <dbReference type="Proteomes" id="UP000480410"/>
    </source>
</evidence>
<sequence>MPKYAWLLVAVVGWQLPVHAQLLKRELGDFDLSLGSTPSRSMAQGLVKPATSGTFHGGLDLAHDSGWYLGQWAPSMGLSNAGNLQLDSYVGYKQPYQHTLGYEVGVIHYSYPNLSDADSQALYAGLNLQGNRFGVALGTDRNRRTSTLFSELGQFRPLDLGVSLKLTHYALNTPFTLGEHDSVQAFSDWSLTFSRPWLGIDLDLIYSDSSLTDSGCQAWAGQDPHCSGMLTFKAERALF</sequence>
<evidence type="ECO:0000313" key="2">
    <source>
        <dbReference type="EMBL" id="NER66255.1"/>
    </source>
</evidence>
<proteinExistence type="predicted"/>
<dbReference type="EMBL" id="JAAHBU010000422">
    <property type="protein sequence ID" value="NER66255.1"/>
    <property type="molecule type" value="Genomic_DNA"/>
</dbReference>
<organism evidence="2 4">
    <name type="scientific">Pseudomonas brassicae</name>
    <dbReference type="NCBI Taxonomy" id="2708063"/>
    <lineage>
        <taxon>Bacteria</taxon>
        <taxon>Pseudomonadati</taxon>
        <taxon>Pseudomonadota</taxon>
        <taxon>Gammaproteobacteria</taxon>
        <taxon>Pseudomonadales</taxon>
        <taxon>Pseudomonadaceae</taxon>
        <taxon>Pseudomonas</taxon>
    </lineage>
</organism>
<dbReference type="NCBIfam" id="TIGR02001">
    <property type="entry name" value="gcw_chp"/>
    <property type="match status" value="1"/>
</dbReference>
<keyword evidence="4" id="KW-1185">Reference proteome</keyword>
<evidence type="ECO:0008006" key="5">
    <source>
        <dbReference type="Google" id="ProtNLM"/>
    </source>
</evidence>
<reference evidence="3 4" key="1">
    <citation type="submission" date="2020-02" db="EMBL/GenBank/DDBJ databases">
        <title>Broccoli isolated Pseudomonas sp.</title>
        <authorList>
            <person name="Fujikawa T."/>
            <person name="Sawada H."/>
        </authorList>
    </citation>
    <scope>NUCLEOTIDE SEQUENCE [LARGE SCALE GENOMIC DNA]</scope>
    <source>
        <strain evidence="2 4">MAFF212427</strain>
        <strain evidence="1 3">MAFF212428</strain>
    </source>
</reference>
<dbReference type="Proteomes" id="UP000480410">
    <property type="component" value="Unassembled WGS sequence"/>
</dbReference>
<evidence type="ECO:0000313" key="1">
    <source>
        <dbReference type="EMBL" id="NER60063.1"/>
    </source>
</evidence>